<evidence type="ECO:0000256" key="9">
    <source>
        <dbReference type="ARBA" id="ARBA00022679"/>
    </source>
</evidence>
<dbReference type="Pfam" id="PF26217">
    <property type="entry name" value="GDPGP1_N"/>
    <property type="match status" value="1"/>
</dbReference>
<evidence type="ECO:0000256" key="7">
    <source>
        <dbReference type="ARBA" id="ARBA00022490"/>
    </source>
</evidence>
<name>W5NN55_LEPOC</name>
<comment type="function">
    <text evidence="2">Specific and highly efficient GDP-D-glucose phosphorylase regulating the levels of GDP-D-glucose in cells.</text>
</comment>
<dbReference type="Pfam" id="PF26216">
    <property type="entry name" value="GDPGP1_C"/>
    <property type="match status" value="1"/>
</dbReference>
<dbReference type="GeneTree" id="ENSGT00390000016718"/>
<keyword evidence="16" id="KW-1185">Reference proteome</keyword>
<dbReference type="FunCoup" id="W5NN55">
    <property type="interactions" value="256"/>
</dbReference>
<dbReference type="GO" id="GO:0005085">
    <property type="term" value="F:guanyl-nucleotide exchange factor activity"/>
    <property type="evidence" value="ECO:0007669"/>
    <property type="project" value="UniProtKB-KW"/>
</dbReference>
<dbReference type="InParanoid" id="W5NN55"/>
<evidence type="ECO:0000256" key="4">
    <source>
        <dbReference type="ARBA" id="ARBA00006451"/>
    </source>
</evidence>
<dbReference type="GO" id="GO:0006006">
    <property type="term" value="P:glucose metabolic process"/>
    <property type="evidence" value="ECO:0000318"/>
    <property type="project" value="GO_Central"/>
</dbReference>
<dbReference type="AlphaFoldDB" id="W5NN55"/>
<comment type="similarity">
    <text evidence="4">Belongs to the GDPGP1 family.</text>
</comment>
<dbReference type="Proteomes" id="UP000018468">
    <property type="component" value="Linkage group LG3"/>
</dbReference>
<evidence type="ECO:0000256" key="6">
    <source>
        <dbReference type="ARBA" id="ARBA00018857"/>
    </source>
</evidence>
<proteinExistence type="inferred from homology"/>
<dbReference type="InterPro" id="IPR026506">
    <property type="entry name" value="GDPGP"/>
</dbReference>
<reference evidence="16" key="1">
    <citation type="submission" date="2011-12" db="EMBL/GenBank/DDBJ databases">
        <title>The Draft Genome of Lepisosteus oculatus.</title>
        <authorList>
            <consortium name="The Broad Institute Genome Assembly &amp; Analysis Group"/>
            <consortium name="Computational R&amp;D Group"/>
            <consortium name="and Sequencing Platform"/>
            <person name="Di Palma F."/>
            <person name="Alfoldi J."/>
            <person name="Johnson J."/>
            <person name="Berlin A."/>
            <person name="Gnerre S."/>
            <person name="Jaffe D."/>
            <person name="MacCallum I."/>
            <person name="Young S."/>
            <person name="Walker B.J."/>
            <person name="Lander E.S."/>
            <person name="Lindblad-Toh K."/>
        </authorList>
    </citation>
    <scope>NUCLEOTIDE SEQUENCE [LARGE SCALE GENOMIC DNA]</scope>
</reference>
<dbReference type="GO" id="GO:0000166">
    <property type="term" value="F:nucleotide binding"/>
    <property type="evidence" value="ECO:0007669"/>
    <property type="project" value="UniProtKB-KW"/>
</dbReference>
<evidence type="ECO:0000256" key="11">
    <source>
        <dbReference type="ARBA" id="ARBA00022741"/>
    </source>
</evidence>
<dbReference type="EC" id="2.7.7.78" evidence="5"/>
<evidence type="ECO:0000256" key="5">
    <source>
        <dbReference type="ARBA" id="ARBA00012507"/>
    </source>
</evidence>
<keyword evidence="9" id="KW-0808">Transferase</keyword>
<protein>
    <recommendedName>
        <fullName evidence="6">GDP-D-glucose phosphorylase 1</fullName>
        <ecNumber evidence="5">2.7.7.78</ecNumber>
    </recommendedName>
</protein>
<dbReference type="PANTHER" id="PTHR20884">
    <property type="entry name" value="GDP-D-GLUCOSE PHOSPHORYLASE 1"/>
    <property type="match status" value="1"/>
</dbReference>
<dbReference type="GO" id="GO:0005737">
    <property type="term" value="C:cytoplasm"/>
    <property type="evidence" value="ECO:0000318"/>
    <property type="project" value="GO_Central"/>
</dbReference>
<sequence length="385" mass="43767">TQTETFSLMEMTHIHQFLYSDKHFVHNVCWPGDSNKCKHSQFLSKFDLTLRSAWTEKMAQGLFRYHLGDLQTRILPGPHRFVAQLNISRGKERRKPQEILSISQRFDAKQFHFNKIQPGEIVFELCKRDACDASEGDETREGETCSYQNGTADDLARSLVVINVSPLEVGHCLLIPDPSRCLPQILTPGAVRIGIEAVLLSSHPGFRVGFNSLGAFASVNHLHLHGYYLDHELRIESARTEPLIPQRGFHLLPEFPAGFMFYTDGEGLRATVEYVCKLTDSLVERNIAHNLFLTRGRPPGDHPHPDSARPGVRIVVWPRISCFGAKEESAFNVALCELAGHLPFKNQEDFETIEEDDVKRIIEKYLFPENKFIALQAELKHLLND</sequence>
<accession>W5NN55</accession>
<dbReference type="eggNOG" id="KOG2720">
    <property type="taxonomic scope" value="Eukaryota"/>
</dbReference>
<evidence type="ECO:0000313" key="16">
    <source>
        <dbReference type="Proteomes" id="UP000018468"/>
    </source>
</evidence>
<dbReference type="EMBL" id="AHAT01004844">
    <property type="status" value="NOT_ANNOTATED_CDS"/>
    <property type="molecule type" value="Genomic_DNA"/>
</dbReference>
<evidence type="ECO:0000256" key="3">
    <source>
        <dbReference type="ARBA" id="ARBA00004496"/>
    </source>
</evidence>
<reference evidence="15" key="2">
    <citation type="submission" date="2025-08" db="UniProtKB">
        <authorList>
            <consortium name="Ensembl"/>
        </authorList>
    </citation>
    <scope>IDENTIFICATION</scope>
</reference>
<comment type="catalytic activity">
    <reaction evidence="1">
        <text>GDP-alpha-D-glucose + phosphate = alpha-D-glucose 1-phosphate + GDP + H(+)</text>
        <dbReference type="Rhea" id="RHEA:30387"/>
        <dbReference type="ChEBI" id="CHEBI:15378"/>
        <dbReference type="ChEBI" id="CHEBI:43474"/>
        <dbReference type="ChEBI" id="CHEBI:58189"/>
        <dbReference type="ChEBI" id="CHEBI:58601"/>
        <dbReference type="ChEBI" id="CHEBI:62230"/>
        <dbReference type="EC" id="2.7.7.78"/>
    </reaction>
</comment>
<keyword evidence="7" id="KW-0963">Cytoplasm</keyword>
<evidence type="ECO:0000259" key="14">
    <source>
        <dbReference type="Pfam" id="PF26217"/>
    </source>
</evidence>
<evidence type="ECO:0000256" key="1">
    <source>
        <dbReference type="ARBA" id="ARBA00000063"/>
    </source>
</evidence>
<evidence type="ECO:0000313" key="15">
    <source>
        <dbReference type="Ensembl" id="ENSLOCP00000022064.1"/>
    </source>
</evidence>
<evidence type="ECO:0000256" key="10">
    <source>
        <dbReference type="ARBA" id="ARBA00022695"/>
    </source>
</evidence>
<dbReference type="Ensembl" id="ENSLOCT00000022103.1">
    <property type="protein sequence ID" value="ENSLOCP00000022064.1"/>
    <property type="gene ID" value="ENSLOCG00000017961.1"/>
</dbReference>
<dbReference type="PANTHER" id="PTHR20884:SF8">
    <property type="entry name" value="GDP-D-GLUCOSE PHOSPHORYLASE 1"/>
    <property type="match status" value="1"/>
</dbReference>
<dbReference type="HOGENOM" id="CLU_041964_2_1_1"/>
<keyword evidence="12" id="KW-0378">Hydrolase</keyword>
<feature type="domain" description="GDPGP1-like N-terminal" evidence="14">
    <location>
        <begin position="45"/>
        <end position="227"/>
    </location>
</feature>
<evidence type="ECO:0000256" key="8">
    <source>
        <dbReference type="ARBA" id="ARBA00022658"/>
    </source>
</evidence>
<keyword evidence="11" id="KW-0547">Nucleotide-binding</keyword>
<keyword evidence="8" id="KW-0344">Guanine-nucleotide releasing factor</keyword>
<comment type="subcellular location">
    <subcellularLocation>
        <location evidence="3">Cytoplasm</location>
    </subcellularLocation>
</comment>
<keyword evidence="10" id="KW-0548">Nucleotidyltransferase</keyword>
<evidence type="ECO:0000256" key="2">
    <source>
        <dbReference type="ARBA" id="ARBA00003049"/>
    </source>
</evidence>
<feature type="domain" description="GDPGP1-like C-terminal" evidence="13">
    <location>
        <begin position="250"/>
        <end position="383"/>
    </location>
</feature>
<evidence type="ECO:0000259" key="13">
    <source>
        <dbReference type="Pfam" id="PF26216"/>
    </source>
</evidence>
<organism evidence="15 16">
    <name type="scientific">Lepisosteus oculatus</name>
    <name type="common">Spotted gar</name>
    <dbReference type="NCBI Taxonomy" id="7918"/>
    <lineage>
        <taxon>Eukaryota</taxon>
        <taxon>Metazoa</taxon>
        <taxon>Chordata</taxon>
        <taxon>Craniata</taxon>
        <taxon>Vertebrata</taxon>
        <taxon>Euteleostomi</taxon>
        <taxon>Actinopterygii</taxon>
        <taxon>Neopterygii</taxon>
        <taxon>Holostei</taxon>
        <taxon>Semionotiformes</taxon>
        <taxon>Lepisosteidae</taxon>
        <taxon>Lepisosteus</taxon>
    </lineage>
</organism>
<dbReference type="Bgee" id="ENSLOCG00000017961">
    <property type="expression patterns" value="Expressed in ovary and 13 other cell types or tissues"/>
</dbReference>
<dbReference type="GO" id="GO:0080048">
    <property type="term" value="F:GDP-D-glucose phosphorylase activity"/>
    <property type="evidence" value="ECO:0000318"/>
    <property type="project" value="GO_Central"/>
</dbReference>
<dbReference type="InterPro" id="IPR058866">
    <property type="entry name" value="GDPGP1_N"/>
</dbReference>
<dbReference type="OMA" id="GIQWPRT"/>
<evidence type="ECO:0000256" key="12">
    <source>
        <dbReference type="ARBA" id="ARBA00022801"/>
    </source>
</evidence>
<dbReference type="GO" id="GO:0016787">
    <property type="term" value="F:hydrolase activity"/>
    <property type="evidence" value="ECO:0007669"/>
    <property type="project" value="UniProtKB-KW"/>
</dbReference>
<reference evidence="15" key="3">
    <citation type="submission" date="2025-09" db="UniProtKB">
        <authorList>
            <consortium name="Ensembl"/>
        </authorList>
    </citation>
    <scope>IDENTIFICATION</scope>
</reference>
<dbReference type="InterPro" id="IPR058865">
    <property type="entry name" value="GDPGP1_C"/>
</dbReference>
<dbReference type="STRING" id="7918.ENSLOCP00000022064"/>